<dbReference type="VEuPathDB" id="ToxoDB:EMWEY_00052070"/>
<proteinExistence type="predicted"/>
<dbReference type="OMA" id="SFWGVCT"/>
<sequence length="528" mass="56714">MRHSCRRGSGGSPSKPYFKAELIRVNIRGIGAVELVVSAVSDPDLPQQAHHLLLLSKGAPHEELQRQKLLQRRPPIHDLLFLQSLERGTSWRSAAVEAVERAHRWVRNRLGTLLTERSQQKQHPLHQQFVDLLMSLGLLTSSSSSNSSNGSSFWQVLWTGFVAAAAALTAAMAASPTLAAGGNLAGGGTTAVAAPRNTFNSWIASSLLQCSGSALSFWGVCTAGTRMQQALGISCSSFLSKPMGLLTIAVASNAAAAAAAAAGFACNRLQQLHAGSSGGPCGWLEAAKTLQQETRGNWGGVLLQHHPRAPSLALPRSSNSSSISTRQSLLRLCAGETVGCLLVYYMLGGRLFRLSPSSLVAPGAFSERSLSLSASTVYASDTERRLIKKVGLRFGCHTCGIRSRSTRWIADHQPPTAQVLNYERTALGRVLGVLRRLLGGSKYWPQRLYPHCESCSLKQAVAVRRQTAAAAATSVAAVTPLTAAAAAARLREKKNLLQQQHLVYRWKSLRLWHFTGGILTLIRCLNAL</sequence>
<dbReference type="AlphaFoldDB" id="U6M3N8"/>
<evidence type="ECO:0000313" key="2">
    <source>
        <dbReference type="Proteomes" id="UP000030763"/>
    </source>
</evidence>
<gene>
    <name evidence="1" type="ORF">EMWEY_00052070</name>
</gene>
<dbReference type="OrthoDB" id="70850at2759"/>
<protein>
    <submittedName>
        <fullName evidence="1">Uncharacterized protein</fullName>
    </submittedName>
</protein>
<accession>U6M3N8</accession>
<dbReference type="EMBL" id="HG718879">
    <property type="protein sequence ID" value="CDJ56315.1"/>
    <property type="molecule type" value="Genomic_DNA"/>
</dbReference>
<keyword evidence="2" id="KW-1185">Reference proteome</keyword>
<dbReference type="PANTHER" id="PTHR38585:SF1">
    <property type="entry name" value="TRANSMEMBRANE PROTEIN"/>
    <property type="match status" value="1"/>
</dbReference>
<dbReference type="Proteomes" id="UP000030763">
    <property type="component" value="Unassembled WGS sequence"/>
</dbReference>
<name>U6M3N8_EIMMA</name>
<evidence type="ECO:0000313" key="1">
    <source>
        <dbReference type="EMBL" id="CDJ56315.1"/>
    </source>
</evidence>
<dbReference type="RefSeq" id="XP_013332965.1">
    <property type="nucleotide sequence ID" value="XM_013477511.1"/>
</dbReference>
<dbReference type="PANTHER" id="PTHR38585">
    <property type="entry name" value="TRANSMEMBRANE PROTEIN"/>
    <property type="match status" value="1"/>
</dbReference>
<reference evidence="1" key="1">
    <citation type="submission" date="2013-10" db="EMBL/GenBank/DDBJ databases">
        <title>Genomic analysis of the causative agents of coccidiosis in chickens.</title>
        <authorList>
            <person name="Reid A.J."/>
            <person name="Blake D."/>
            <person name="Billington K."/>
            <person name="Browne H."/>
            <person name="Dunn M."/>
            <person name="Hung S."/>
            <person name="Kawahara F."/>
            <person name="Miranda-Saavedra D."/>
            <person name="Mourier T."/>
            <person name="Nagra H."/>
            <person name="Otto T.D."/>
            <person name="Rawlings N."/>
            <person name="Sanchez A."/>
            <person name="Sanders M."/>
            <person name="Subramaniam C."/>
            <person name="Tay Y."/>
            <person name="Dear P."/>
            <person name="Doerig C."/>
            <person name="Gruber A."/>
            <person name="Parkinson J."/>
            <person name="Shirley M."/>
            <person name="Wan K.L."/>
            <person name="Berriman M."/>
            <person name="Tomley F."/>
            <person name="Pain A."/>
        </authorList>
    </citation>
    <scope>NUCLEOTIDE SEQUENCE [LARGE SCALE GENOMIC DNA]</scope>
    <source>
        <strain evidence="1">Weybridge</strain>
    </source>
</reference>
<dbReference type="GeneID" id="25339193"/>
<reference evidence="1" key="2">
    <citation type="submission" date="2013-10" db="EMBL/GenBank/DDBJ databases">
        <authorList>
            <person name="Aslett M."/>
        </authorList>
    </citation>
    <scope>NUCLEOTIDE SEQUENCE [LARGE SCALE GENOMIC DNA]</scope>
    <source>
        <strain evidence="1">Weybridge</strain>
    </source>
</reference>
<organism evidence="1 2">
    <name type="scientific">Eimeria maxima</name>
    <name type="common">Coccidian parasite</name>
    <dbReference type="NCBI Taxonomy" id="5804"/>
    <lineage>
        <taxon>Eukaryota</taxon>
        <taxon>Sar</taxon>
        <taxon>Alveolata</taxon>
        <taxon>Apicomplexa</taxon>
        <taxon>Conoidasida</taxon>
        <taxon>Coccidia</taxon>
        <taxon>Eucoccidiorida</taxon>
        <taxon>Eimeriorina</taxon>
        <taxon>Eimeriidae</taxon>
        <taxon>Eimeria</taxon>
    </lineage>
</organism>